<gene>
    <name evidence="2" type="ORF">RPR59_08870</name>
</gene>
<protein>
    <submittedName>
        <fullName evidence="2">Uncharacterized protein</fullName>
    </submittedName>
</protein>
<evidence type="ECO:0000313" key="2">
    <source>
        <dbReference type="EMBL" id="WNO52584.1"/>
    </source>
</evidence>
<feature type="chain" id="PRO_5047313862" evidence="1">
    <location>
        <begin position="19"/>
        <end position="134"/>
    </location>
</feature>
<evidence type="ECO:0000256" key="1">
    <source>
        <dbReference type="SAM" id="SignalP"/>
    </source>
</evidence>
<dbReference type="Proteomes" id="UP001302249">
    <property type="component" value="Chromosome"/>
</dbReference>
<accession>A0ABZ0B8D0</accession>
<reference evidence="2 3" key="1">
    <citation type="submission" date="2023-09" db="EMBL/GenBank/DDBJ databases">
        <authorList>
            <person name="Rey-Velasco X."/>
        </authorList>
    </citation>
    <scope>NUCLEOTIDE SEQUENCE [LARGE SCALE GENOMIC DNA]</scope>
    <source>
        <strain evidence="2 3">W311</strain>
    </source>
</reference>
<feature type="signal peptide" evidence="1">
    <location>
        <begin position="1"/>
        <end position="18"/>
    </location>
</feature>
<name>A0ABZ0B8D0_9SPHN</name>
<keyword evidence="1" id="KW-0732">Signal</keyword>
<dbReference type="EMBL" id="CP135076">
    <property type="protein sequence ID" value="WNO52584.1"/>
    <property type="molecule type" value="Genomic_DNA"/>
</dbReference>
<sequence>MLRFLSLAVAIVAAPAMAQDQEPAAEDGPPQRVRSVVLYGDDKCPEAEGDEIVVCAKAGDSPYRIPEKLREKPPEAAHQAWSRKVEMINEVNRAGLPNSCSPVGTGGQTGCTSQMLRNWARAQREKEAAEAGVP</sequence>
<proteinExistence type="predicted"/>
<keyword evidence="3" id="KW-1185">Reference proteome</keyword>
<organism evidence="2 3">
    <name type="scientific">Stakelama saccharophila</name>
    <dbReference type="NCBI Taxonomy" id="3075605"/>
    <lineage>
        <taxon>Bacteria</taxon>
        <taxon>Pseudomonadati</taxon>
        <taxon>Pseudomonadota</taxon>
        <taxon>Alphaproteobacteria</taxon>
        <taxon>Sphingomonadales</taxon>
        <taxon>Sphingomonadaceae</taxon>
        <taxon>Stakelama</taxon>
    </lineage>
</organism>
<dbReference type="RefSeq" id="WP_313913184.1">
    <property type="nucleotide sequence ID" value="NZ_CP135076.1"/>
</dbReference>
<evidence type="ECO:0000313" key="3">
    <source>
        <dbReference type="Proteomes" id="UP001302249"/>
    </source>
</evidence>